<reference evidence="6 7" key="1">
    <citation type="submission" date="2024-01" db="EMBL/GenBank/DDBJ databases">
        <title>Genome assemblies of Stephania.</title>
        <authorList>
            <person name="Yang L."/>
        </authorList>
    </citation>
    <scope>NUCLEOTIDE SEQUENCE [LARGE SCALE GENOMIC DNA]</scope>
    <source>
        <strain evidence="6">QJT</strain>
        <tissue evidence="6">Leaf</tissue>
    </source>
</reference>
<dbReference type="PROSITE" id="PS00928">
    <property type="entry name" value="TREHALASE_2"/>
    <property type="match status" value="1"/>
</dbReference>
<evidence type="ECO:0000313" key="6">
    <source>
        <dbReference type="EMBL" id="KAK9145669.1"/>
    </source>
</evidence>
<dbReference type="GO" id="GO:0004555">
    <property type="term" value="F:alpha,alpha-trehalase activity"/>
    <property type="evidence" value="ECO:0007669"/>
    <property type="project" value="UniProtKB-EC"/>
</dbReference>
<evidence type="ECO:0000256" key="1">
    <source>
        <dbReference type="ARBA" id="ARBA00005615"/>
    </source>
</evidence>
<dbReference type="AlphaFoldDB" id="A0AAP0K5Y3"/>
<dbReference type="SUPFAM" id="SSF48208">
    <property type="entry name" value="Six-hairpin glycosidases"/>
    <property type="match status" value="1"/>
</dbReference>
<evidence type="ECO:0000256" key="4">
    <source>
        <dbReference type="RuleBase" id="RU361180"/>
    </source>
</evidence>
<keyword evidence="3 4" id="KW-0326">Glycosidase</keyword>
<organism evidence="6 7">
    <name type="scientific">Stephania japonica</name>
    <dbReference type="NCBI Taxonomy" id="461633"/>
    <lineage>
        <taxon>Eukaryota</taxon>
        <taxon>Viridiplantae</taxon>
        <taxon>Streptophyta</taxon>
        <taxon>Embryophyta</taxon>
        <taxon>Tracheophyta</taxon>
        <taxon>Spermatophyta</taxon>
        <taxon>Magnoliopsida</taxon>
        <taxon>Ranunculales</taxon>
        <taxon>Menispermaceae</taxon>
        <taxon>Menispermoideae</taxon>
        <taxon>Cissampelideae</taxon>
        <taxon>Stephania</taxon>
    </lineage>
</organism>
<evidence type="ECO:0000256" key="3">
    <source>
        <dbReference type="ARBA" id="ARBA00023295"/>
    </source>
</evidence>
<evidence type="ECO:0000313" key="7">
    <source>
        <dbReference type="Proteomes" id="UP001417504"/>
    </source>
</evidence>
<dbReference type="PANTHER" id="PTHR23403:SF1">
    <property type="entry name" value="TREHALASE"/>
    <property type="match status" value="1"/>
</dbReference>
<evidence type="ECO:0000256" key="2">
    <source>
        <dbReference type="ARBA" id="ARBA00022801"/>
    </source>
</evidence>
<dbReference type="GO" id="GO:0005993">
    <property type="term" value="P:trehalose catabolic process"/>
    <property type="evidence" value="ECO:0007669"/>
    <property type="project" value="TreeGrafter"/>
</dbReference>
<dbReference type="PRINTS" id="PR00744">
    <property type="entry name" value="GLHYDRLASE37"/>
</dbReference>
<feature type="chain" id="PRO_5042893227" description="Trehalase" evidence="5">
    <location>
        <begin position="27"/>
        <end position="597"/>
    </location>
</feature>
<dbReference type="Gene3D" id="1.50.10.10">
    <property type="match status" value="1"/>
</dbReference>
<comment type="similarity">
    <text evidence="1 4">Belongs to the glycosyl hydrolase 37 family.</text>
</comment>
<keyword evidence="2 4" id="KW-0378">Hydrolase</keyword>
<keyword evidence="7" id="KW-1185">Reference proteome</keyword>
<comment type="caution">
    <text evidence="6">The sequence shown here is derived from an EMBL/GenBank/DDBJ whole genome shotgun (WGS) entry which is preliminary data.</text>
</comment>
<sequence length="597" mass="67470">MPKSQTLISSLIKFVSLFIILFDSLSNSPSTAMSSSIANPSLKCPDSGLIKPSTPLIEFLERVQSMALATFGDRDFDPKLYMDMSLKFDLGKTNWAFERLPRLGSGVVPARAFEGFVRGYMNEAGSDLVRHDPGDYVAVPEGFLSRVERGEVRSWALEVHSLWRNLSRRVAVEEPELHTLLWLPEPVMVPGSRFREVYYWDSYWVIRGLLAGKMYDTAKSMVYNLIYLMDTYGIIPNGARAYYINRSQPPLLSGMVLEVYNRTGDLALLEKALPALLKEHNFWNSGTHKVDIDDADGRKHSLNRYFALWNEPRPETSTIDIESASKLSNDSEKRHFYRELASAAESGWDFSSRWMRNQSDITTLATTSIIPVDLNAYILKMELDIVSLARASRKKHVVEQFLEASGRREKAIKAILWNDEMGQWLDYWLSGTNSCVEGHKWEACNQNQNAFVSNFIPIWIESFRTDEATVKKVVTSLKSSGLLCDAGIATSLSNTGQQWDYPNGWAPLQHMIVEGLAKSNSHEAKSLAEDIAVRWIKTNYATYQKTGTMHEKYDVQACGRIGGGGEYKPQTGFGWSNGVVLSFLEDFGWPRDCKIDC</sequence>
<dbReference type="Pfam" id="PF01204">
    <property type="entry name" value="Trehalase"/>
    <property type="match status" value="1"/>
</dbReference>
<protein>
    <recommendedName>
        <fullName evidence="4">Trehalase</fullName>
        <ecNumber evidence="4">3.2.1.28</ecNumber>
    </recommendedName>
    <alternativeName>
        <fullName evidence="4">Alpha-trehalose glucohydrolase</fullName>
    </alternativeName>
</protein>
<proteinExistence type="inferred from homology"/>
<accession>A0AAP0K5Y3</accession>
<evidence type="ECO:0000256" key="5">
    <source>
        <dbReference type="SAM" id="SignalP"/>
    </source>
</evidence>
<name>A0AAP0K5Y3_9MAGN</name>
<dbReference type="EC" id="3.2.1.28" evidence="4"/>
<dbReference type="InterPro" id="IPR012341">
    <property type="entry name" value="6hp_glycosidase-like_sf"/>
</dbReference>
<dbReference type="Proteomes" id="UP001417504">
    <property type="component" value="Unassembled WGS sequence"/>
</dbReference>
<feature type="signal peptide" evidence="5">
    <location>
        <begin position="1"/>
        <end position="26"/>
    </location>
</feature>
<dbReference type="EMBL" id="JBBNAE010000002">
    <property type="protein sequence ID" value="KAK9145669.1"/>
    <property type="molecule type" value="Genomic_DNA"/>
</dbReference>
<dbReference type="InterPro" id="IPR018232">
    <property type="entry name" value="Glyco_hydro_37_CS"/>
</dbReference>
<dbReference type="PANTHER" id="PTHR23403">
    <property type="entry name" value="TREHALASE"/>
    <property type="match status" value="1"/>
</dbReference>
<dbReference type="InterPro" id="IPR001661">
    <property type="entry name" value="Glyco_hydro_37"/>
</dbReference>
<keyword evidence="5" id="KW-0732">Signal</keyword>
<dbReference type="InterPro" id="IPR008928">
    <property type="entry name" value="6-hairpin_glycosidase_sf"/>
</dbReference>
<gene>
    <name evidence="6" type="ORF">Sjap_005572</name>
</gene>
<comment type="catalytic activity">
    <reaction evidence="4">
        <text>alpha,alpha-trehalose + H2O = alpha-D-glucose + beta-D-glucose</text>
        <dbReference type="Rhea" id="RHEA:32675"/>
        <dbReference type="ChEBI" id="CHEBI:15377"/>
        <dbReference type="ChEBI" id="CHEBI:15903"/>
        <dbReference type="ChEBI" id="CHEBI:16551"/>
        <dbReference type="ChEBI" id="CHEBI:17925"/>
        <dbReference type="EC" id="3.2.1.28"/>
    </reaction>
</comment>